<dbReference type="InterPro" id="IPR024705">
    <property type="entry name" value="Ssp411"/>
</dbReference>
<dbReference type="InterPro" id="IPR036249">
    <property type="entry name" value="Thioredoxin-like_sf"/>
</dbReference>
<comment type="caution">
    <text evidence="3">The sequence shown here is derived from an EMBL/GenBank/DDBJ whole genome shotgun (WGS) entry which is preliminary data.</text>
</comment>
<dbReference type="RefSeq" id="WP_208056353.1">
    <property type="nucleotide sequence ID" value="NZ_JAGEMK010000007.1"/>
</dbReference>
<dbReference type="InterPro" id="IPR004879">
    <property type="entry name" value="Ssp411-like_TRX"/>
</dbReference>
<dbReference type="Gene3D" id="1.50.10.10">
    <property type="match status" value="2"/>
</dbReference>
<dbReference type="Pfam" id="PF03190">
    <property type="entry name" value="Thioredox_DsbH"/>
    <property type="match status" value="1"/>
</dbReference>
<dbReference type="InterPro" id="IPR008928">
    <property type="entry name" value="6-hairpin_glycosidase_sf"/>
</dbReference>
<dbReference type="AlphaFoldDB" id="A0A939RSV9"/>
<evidence type="ECO:0000259" key="2">
    <source>
        <dbReference type="Pfam" id="PF03190"/>
    </source>
</evidence>
<dbReference type="PANTHER" id="PTHR42899">
    <property type="entry name" value="SPERMATOGENESIS-ASSOCIATED PROTEIN 20"/>
    <property type="match status" value="1"/>
</dbReference>
<dbReference type="CDD" id="cd02955">
    <property type="entry name" value="SSP411"/>
    <property type="match status" value="1"/>
</dbReference>
<sequence length="717" mass="76433">MPNSLARSTSPYLQQHAHNPVDWVEWGDEAFATARERDVPVLISVGYSACHWCHVMAHESFEDPAVADLMNAHFVNIKVDREERPDVDAVYMAATQAMTGHGGWPMTVFTTPEGEPFYCGTYFPPTPVQGMPSFTQVLTTMADAWSTRRAEVTQSATAIREALAGRERAVGEATALAGPTGTAATGAGLEEVLDRAETAIAQSYDAERGGFGPAPKFPPSMVLAWLLRRAARRPDGPGEAFGMARHTLEAMARGGIYDQLGGGFARYSVDAAWVVPHFEKMLYDNALLLRAYVQWWRAETDERARAFAARIVTETADWMVRELRTPEGGFASALDADSPDADGVSREGAFSVWTPVQLRDALGAQDAAWAADLLGVTEAGTFEHGASVLQRLTEPTPAPGGGRTSGRGAPSDQEALARFDDVRRRLLAARDQRPRPARDDKVVAAWNGLAVAALAEAGVLLDRPDWVEAARAAARLVVDVHLVEPGRLLRTSRDGAPGTAAGVLEDYAGCAEGFLALYQATGEETWVEHAGGLLDAVLDRFGQDPTQPGGQLHDTAVDETDAVLARIRRPRDITDGPTPGGPPAAAAALLTYAALTGSHRHRAAAEQALAEPLQLSGRFPRATGWALATAEALADGPREVAVVGPVDDPATRALHRAALAAGAPGAVVVVGEPDRSTLPLLLDRPMLEGRPTAYVCRGFVCDRPTTDPAELGAQLRG</sequence>
<feature type="region of interest" description="Disordered" evidence="1">
    <location>
        <begin position="390"/>
        <end position="414"/>
    </location>
</feature>
<dbReference type="Gene3D" id="3.40.30.10">
    <property type="entry name" value="Glutaredoxin"/>
    <property type="match status" value="1"/>
</dbReference>
<dbReference type="SUPFAM" id="SSF52833">
    <property type="entry name" value="Thioredoxin-like"/>
    <property type="match status" value="1"/>
</dbReference>
<reference evidence="3" key="1">
    <citation type="submission" date="2021-03" db="EMBL/GenBank/DDBJ databases">
        <title>Actinotalea soli sp. nov., isolated from soil.</title>
        <authorList>
            <person name="Ping W."/>
            <person name="Zhang J."/>
        </authorList>
    </citation>
    <scope>NUCLEOTIDE SEQUENCE</scope>
    <source>
        <strain evidence="3">BY-33</strain>
    </source>
</reference>
<feature type="domain" description="Spermatogenesis-associated protein 20-like TRX" evidence="2">
    <location>
        <begin position="3"/>
        <end position="163"/>
    </location>
</feature>
<dbReference type="EMBL" id="JAGEMK010000007">
    <property type="protein sequence ID" value="MBO1752662.1"/>
    <property type="molecule type" value="Genomic_DNA"/>
</dbReference>
<accession>A0A939RSV9</accession>
<dbReference type="Proteomes" id="UP000664209">
    <property type="component" value="Unassembled WGS sequence"/>
</dbReference>
<dbReference type="SUPFAM" id="SSF48208">
    <property type="entry name" value="Six-hairpin glycosidases"/>
    <property type="match status" value="1"/>
</dbReference>
<evidence type="ECO:0000313" key="3">
    <source>
        <dbReference type="EMBL" id="MBO1752662.1"/>
    </source>
</evidence>
<dbReference type="InterPro" id="IPR012341">
    <property type="entry name" value="6hp_glycosidase-like_sf"/>
</dbReference>
<dbReference type="GO" id="GO:0005975">
    <property type="term" value="P:carbohydrate metabolic process"/>
    <property type="evidence" value="ECO:0007669"/>
    <property type="project" value="InterPro"/>
</dbReference>
<keyword evidence="4" id="KW-1185">Reference proteome</keyword>
<gene>
    <name evidence="3" type="ORF">J4G33_12685</name>
</gene>
<name>A0A939RSV9_9CELL</name>
<dbReference type="PANTHER" id="PTHR42899:SF1">
    <property type="entry name" value="SPERMATOGENESIS-ASSOCIATED PROTEIN 20"/>
    <property type="match status" value="1"/>
</dbReference>
<protein>
    <submittedName>
        <fullName evidence="3">Thioredoxin domain-containing protein</fullName>
    </submittedName>
</protein>
<organism evidence="3 4">
    <name type="scientific">Actinotalea soli</name>
    <dbReference type="NCBI Taxonomy" id="2819234"/>
    <lineage>
        <taxon>Bacteria</taxon>
        <taxon>Bacillati</taxon>
        <taxon>Actinomycetota</taxon>
        <taxon>Actinomycetes</taxon>
        <taxon>Micrococcales</taxon>
        <taxon>Cellulomonadaceae</taxon>
        <taxon>Actinotalea</taxon>
    </lineage>
</organism>
<evidence type="ECO:0000313" key="4">
    <source>
        <dbReference type="Proteomes" id="UP000664209"/>
    </source>
</evidence>
<dbReference type="PIRSF" id="PIRSF006402">
    <property type="entry name" value="UCP006402_thioredoxin"/>
    <property type="match status" value="1"/>
</dbReference>
<evidence type="ECO:0000256" key="1">
    <source>
        <dbReference type="SAM" id="MobiDB-lite"/>
    </source>
</evidence>
<proteinExistence type="predicted"/>